<evidence type="ECO:0000313" key="2">
    <source>
        <dbReference type="EMBL" id="CAH9066311.1"/>
    </source>
</evidence>
<comment type="caution">
    <text evidence="2">The sequence shown here is derived from an EMBL/GenBank/DDBJ whole genome shotgun (WGS) entry which is preliminary data.</text>
</comment>
<sequence>MKTMTKLTAILLLCGASVSTQANELTTDVTSDLSNIISKTISSSISNSLEELKATTLESVSFSLDNASTQTNPLIKQQTTLTKEATNNGE</sequence>
<proteinExistence type="predicted"/>
<gene>
    <name evidence="2" type="ORF">PSECIP111951_03550</name>
</gene>
<keyword evidence="1" id="KW-0732">Signal</keyword>
<feature type="chain" id="PRO_5045318267" description="Orphan protein" evidence="1">
    <location>
        <begin position="23"/>
        <end position="90"/>
    </location>
</feature>
<accession>A0ABN8UQB6</accession>
<organism evidence="2 3">
    <name type="scientific">Pseudoalteromonas holothuriae</name>
    <dbReference type="NCBI Taxonomy" id="2963714"/>
    <lineage>
        <taxon>Bacteria</taxon>
        <taxon>Pseudomonadati</taxon>
        <taxon>Pseudomonadota</taxon>
        <taxon>Gammaproteobacteria</taxon>
        <taxon>Alteromonadales</taxon>
        <taxon>Pseudoalteromonadaceae</taxon>
        <taxon>Pseudoalteromonas</taxon>
    </lineage>
</organism>
<dbReference type="RefSeq" id="WP_261594844.1">
    <property type="nucleotide sequence ID" value="NZ_CAMAPD010000021.1"/>
</dbReference>
<name>A0ABN8UQB6_9GAMM</name>
<evidence type="ECO:0000256" key="1">
    <source>
        <dbReference type="SAM" id="SignalP"/>
    </source>
</evidence>
<evidence type="ECO:0008006" key="4">
    <source>
        <dbReference type="Google" id="ProtNLM"/>
    </source>
</evidence>
<reference evidence="2 3" key="1">
    <citation type="submission" date="2022-07" db="EMBL/GenBank/DDBJ databases">
        <authorList>
            <person name="Criscuolo A."/>
        </authorList>
    </citation>
    <scope>NUCLEOTIDE SEQUENCE [LARGE SCALE GENOMIC DNA]</scope>
    <source>
        <strain evidence="3">CIP 111951</strain>
    </source>
</reference>
<feature type="signal peptide" evidence="1">
    <location>
        <begin position="1"/>
        <end position="22"/>
    </location>
</feature>
<dbReference type="Proteomes" id="UP001152485">
    <property type="component" value="Unassembled WGS sequence"/>
</dbReference>
<dbReference type="EMBL" id="CAMAPD010000021">
    <property type="protein sequence ID" value="CAH9066311.1"/>
    <property type="molecule type" value="Genomic_DNA"/>
</dbReference>
<protein>
    <recommendedName>
        <fullName evidence="4">Orphan protein</fullName>
    </recommendedName>
</protein>
<evidence type="ECO:0000313" key="3">
    <source>
        <dbReference type="Proteomes" id="UP001152485"/>
    </source>
</evidence>